<dbReference type="Proteomes" id="UP000799428">
    <property type="component" value="Unassembled WGS sequence"/>
</dbReference>
<gene>
    <name evidence="1" type="ORF">K504DRAFT_494427</name>
</gene>
<reference evidence="1" key="1">
    <citation type="journal article" date="2020" name="Stud. Mycol.">
        <title>101 Dothideomycetes genomes: a test case for predicting lifestyles and emergence of pathogens.</title>
        <authorList>
            <person name="Haridas S."/>
            <person name="Albert R."/>
            <person name="Binder M."/>
            <person name="Bloem J."/>
            <person name="Labutti K."/>
            <person name="Salamov A."/>
            <person name="Andreopoulos B."/>
            <person name="Baker S."/>
            <person name="Barry K."/>
            <person name="Bills G."/>
            <person name="Bluhm B."/>
            <person name="Cannon C."/>
            <person name="Castanera R."/>
            <person name="Culley D."/>
            <person name="Daum C."/>
            <person name="Ezra D."/>
            <person name="Gonzalez J."/>
            <person name="Henrissat B."/>
            <person name="Kuo A."/>
            <person name="Liang C."/>
            <person name="Lipzen A."/>
            <person name="Lutzoni F."/>
            <person name="Magnuson J."/>
            <person name="Mondo S."/>
            <person name="Nolan M."/>
            <person name="Ohm R."/>
            <person name="Pangilinan J."/>
            <person name="Park H.-J."/>
            <person name="Ramirez L."/>
            <person name="Alfaro M."/>
            <person name="Sun H."/>
            <person name="Tritt A."/>
            <person name="Yoshinaga Y."/>
            <person name="Zwiers L.-H."/>
            <person name="Turgeon B."/>
            <person name="Goodwin S."/>
            <person name="Spatafora J."/>
            <person name="Crous P."/>
            <person name="Grigoriev I."/>
        </authorList>
    </citation>
    <scope>NUCLEOTIDE SEQUENCE</scope>
    <source>
        <strain evidence="1">CBS 279.74</strain>
    </source>
</reference>
<name>A0A6G1JX54_9PLEO</name>
<accession>A0A6G1JX54</accession>
<evidence type="ECO:0000313" key="1">
    <source>
        <dbReference type="EMBL" id="KAF2705070.1"/>
    </source>
</evidence>
<dbReference type="AlphaFoldDB" id="A0A6G1JX54"/>
<organism evidence="1 2">
    <name type="scientific">Pleomassaria siparia CBS 279.74</name>
    <dbReference type="NCBI Taxonomy" id="1314801"/>
    <lineage>
        <taxon>Eukaryota</taxon>
        <taxon>Fungi</taxon>
        <taxon>Dikarya</taxon>
        <taxon>Ascomycota</taxon>
        <taxon>Pezizomycotina</taxon>
        <taxon>Dothideomycetes</taxon>
        <taxon>Pleosporomycetidae</taxon>
        <taxon>Pleosporales</taxon>
        <taxon>Pleomassariaceae</taxon>
        <taxon>Pleomassaria</taxon>
    </lineage>
</organism>
<proteinExistence type="predicted"/>
<keyword evidence="2" id="KW-1185">Reference proteome</keyword>
<dbReference type="EMBL" id="MU005780">
    <property type="protein sequence ID" value="KAF2705070.1"/>
    <property type="molecule type" value="Genomic_DNA"/>
</dbReference>
<sequence length="266" mass="29960">MTRVAICLTKVVSNGFLVYTQSGHFTSLMESIFMVYLGPFLHLLGFSNDARLDLLPTNYNRQYMSSLGSSNIALDQQAPQTWTEIIDELKKIIEEACLLWRYKFVTQLLSRICTSSTCTNKRPNEYLGNIGHVNGRWLQPHSYYYGKGKSVDYISARDQTITSLSEAENDGSSTTTILGSKTMTTLPCSRLKSTSIGRLHQRGVALYVKAVENMMRTECEFQDATKEYRIPNYFEATKERVEGLGPQVAFILKGSAYTPDTGQTFS</sequence>
<evidence type="ECO:0000313" key="2">
    <source>
        <dbReference type="Proteomes" id="UP000799428"/>
    </source>
</evidence>
<protein>
    <submittedName>
        <fullName evidence="1">Uncharacterized protein</fullName>
    </submittedName>
</protein>